<sequence length="81" mass="9119">SRLGQQTVTVSYQGFTASFLVTVEQEQVLLYDYNRDNVEDVLDVMWLAQQVVDESAKPAQDLNQDGVVDVLDVMTLAKRIV</sequence>
<dbReference type="SUPFAM" id="SSF63446">
    <property type="entry name" value="Type I dockerin domain"/>
    <property type="match status" value="1"/>
</dbReference>
<dbReference type="Pfam" id="PF00404">
    <property type="entry name" value="Dockerin_1"/>
    <property type="match status" value="1"/>
</dbReference>
<proteinExistence type="predicted"/>
<reference evidence="1" key="2">
    <citation type="journal article" date="2021" name="PeerJ">
        <title>Extensive microbial diversity within the chicken gut microbiome revealed by metagenomics and culture.</title>
        <authorList>
            <person name="Gilroy R."/>
            <person name="Ravi A."/>
            <person name="Getino M."/>
            <person name="Pursley I."/>
            <person name="Horton D.L."/>
            <person name="Alikhan N.F."/>
            <person name="Baker D."/>
            <person name="Gharbi K."/>
            <person name="Hall N."/>
            <person name="Watson M."/>
            <person name="Adriaenssens E.M."/>
            <person name="Foster-Nyarko E."/>
            <person name="Jarju S."/>
            <person name="Secka A."/>
            <person name="Antonio M."/>
            <person name="Oren A."/>
            <person name="Chaudhuri R.R."/>
            <person name="La Ragione R."/>
            <person name="Hildebrand F."/>
            <person name="Pallen M.J."/>
        </authorList>
    </citation>
    <scope>NUCLEOTIDE SEQUENCE</scope>
    <source>
        <strain evidence="1">4509</strain>
    </source>
</reference>
<name>A0A9D1LIL7_9FIRM</name>
<gene>
    <name evidence="1" type="ORF">IAD19_05540</name>
</gene>
<dbReference type="GO" id="GO:0004553">
    <property type="term" value="F:hydrolase activity, hydrolyzing O-glycosyl compounds"/>
    <property type="evidence" value="ECO:0007669"/>
    <property type="project" value="InterPro"/>
</dbReference>
<dbReference type="GO" id="GO:0000272">
    <property type="term" value="P:polysaccharide catabolic process"/>
    <property type="evidence" value="ECO:0007669"/>
    <property type="project" value="InterPro"/>
</dbReference>
<evidence type="ECO:0008006" key="3">
    <source>
        <dbReference type="Google" id="ProtNLM"/>
    </source>
</evidence>
<dbReference type="EMBL" id="DVMX01000108">
    <property type="protein sequence ID" value="HIU41998.1"/>
    <property type="molecule type" value="Genomic_DNA"/>
</dbReference>
<feature type="non-terminal residue" evidence="1">
    <location>
        <position position="1"/>
    </location>
</feature>
<dbReference type="InterPro" id="IPR002105">
    <property type="entry name" value="Dockerin_1_rpt"/>
</dbReference>
<evidence type="ECO:0000313" key="2">
    <source>
        <dbReference type="Proteomes" id="UP000824082"/>
    </source>
</evidence>
<evidence type="ECO:0000313" key="1">
    <source>
        <dbReference type="EMBL" id="HIU41998.1"/>
    </source>
</evidence>
<organism evidence="1 2">
    <name type="scientific">Candidatus Egerieicola faecale</name>
    <dbReference type="NCBI Taxonomy" id="2840774"/>
    <lineage>
        <taxon>Bacteria</taxon>
        <taxon>Bacillati</taxon>
        <taxon>Bacillota</taxon>
        <taxon>Clostridia</taxon>
        <taxon>Eubacteriales</taxon>
        <taxon>Oscillospiraceae</taxon>
        <taxon>Oscillospiraceae incertae sedis</taxon>
        <taxon>Candidatus Egerieicola</taxon>
    </lineage>
</organism>
<accession>A0A9D1LIL7</accession>
<reference evidence="1" key="1">
    <citation type="submission" date="2020-10" db="EMBL/GenBank/DDBJ databases">
        <authorList>
            <person name="Gilroy R."/>
        </authorList>
    </citation>
    <scope>NUCLEOTIDE SEQUENCE</scope>
    <source>
        <strain evidence="1">4509</strain>
    </source>
</reference>
<dbReference type="InterPro" id="IPR036439">
    <property type="entry name" value="Dockerin_dom_sf"/>
</dbReference>
<dbReference type="Gene3D" id="1.10.1330.10">
    <property type="entry name" value="Dockerin domain"/>
    <property type="match status" value="1"/>
</dbReference>
<protein>
    <recommendedName>
        <fullName evidence="3">Dockerin domain-containing protein</fullName>
    </recommendedName>
</protein>
<comment type="caution">
    <text evidence="1">The sequence shown here is derived from an EMBL/GenBank/DDBJ whole genome shotgun (WGS) entry which is preliminary data.</text>
</comment>
<dbReference type="PROSITE" id="PS00018">
    <property type="entry name" value="EF_HAND_1"/>
    <property type="match status" value="1"/>
</dbReference>
<dbReference type="InterPro" id="IPR018247">
    <property type="entry name" value="EF_Hand_1_Ca_BS"/>
</dbReference>
<dbReference type="AlphaFoldDB" id="A0A9D1LIL7"/>
<dbReference type="Proteomes" id="UP000824082">
    <property type="component" value="Unassembled WGS sequence"/>
</dbReference>